<gene>
    <name evidence="1" type="ORF">D9V30_10300</name>
</gene>
<dbReference type="EMBL" id="RCUW01000009">
    <property type="protein sequence ID" value="RLP68371.1"/>
    <property type="molecule type" value="Genomic_DNA"/>
</dbReference>
<comment type="caution">
    <text evidence="1">The sequence shown here is derived from an EMBL/GenBank/DDBJ whole genome shotgun (WGS) entry which is preliminary data.</text>
</comment>
<dbReference type="RefSeq" id="WP_087137281.1">
    <property type="nucleotide sequence ID" value="NZ_RCUW01000009.1"/>
</dbReference>
<reference evidence="1 2" key="1">
    <citation type="submission" date="2018-10" db="EMBL/GenBank/DDBJ databases">
        <authorList>
            <person name="Li J."/>
        </authorList>
    </citation>
    <scope>NUCLEOTIDE SEQUENCE [LARGE SCALE GENOMIC DNA]</scope>
    <source>
        <strain evidence="1 2">JCM 30549</strain>
    </source>
</reference>
<evidence type="ECO:0000313" key="1">
    <source>
        <dbReference type="EMBL" id="RLP68371.1"/>
    </source>
</evidence>
<dbReference type="Proteomes" id="UP000275395">
    <property type="component" value="Unassembled WGS sequence"/>
</dbReference>
<organism evidence="1 2">
    <name type="scientific">Mycetocola reblochoni</name>
    <dbReference type="NCBI Taxonomy" id="331618"/>
    <lineage>
        <taxon>Bacteria</taxon>
        <taxon>Bacillati</taxon>
        <taxon>Actinomycetota</taxon>
        <taxon>Actinomycetes</taxon>
        <taxon>Micrococcales</taxon>
        <taxon>Microbacteriaceae</taxon>
        <taxon>Mycetocola</taxon>
    </lineage>
</organism>
<name>A0A3L6ZLH1_9MICO</name>
<evidence type="ECO:0000313" key="2">
    <source>
        <dbReference type="Proteomes" id="UP000275395"/>
    </source>
</evidence>
<dbReference type="AlphaFoldDB" id="A0A3L6ZLH1"/>
<proteinExistence type="predicted"/>
<protein>
    <submittedName>
        <fullName evidence="1">Uncharacterized protein</fullName>
    </submittedName>
</protein>
<sequence>MSGWWVGVGDDAELVARHVPGRDNPYLGIQEGNTFVAVAEFISDADMDYLKAKLAGVFFMPAALNEGNTDD</sequence>
<accession>A0A3L6ZLH1</accession>